<dbReference type="InterPro" id="IPR002885">
    <property type="entry name" value="PPR_rpt"/>
</dbReference>
<dbReference type="FunFam" id="1.25.40.10:FF:000690">
    <property type="entry name" value="Pentatricopeptide repeat-containing protein"/>
    <property type="match status" value="1"/>
</dbReference>
<dbReference type="Pfam" id="PF01535">
    <property type="entry name" value="PPR"/>
    <property type="match status" value="5"/>
</dbReference>
<dbReference type="FunFam" id="1.25.40.10:FF:000436">
    <property type="entry name" value="Pentatricopeptide repeat-containing protein At5g39350 family"/>
    <property type="match status" value="1"/>
</dbReference>
<keyword evidence="2" id="KW-0677">Repeat</keyword>
<dbReference type="GO" id="GO:0009451">
    <property type="term" value="P:RNA modification"/>
    <property type="evidence" value="ECO:0007669"/>
    <property type="project" value="InterPro"/>
</dbReference>
<dbReference type="EMBL" id="JBBNAG010000013">
    <property type="protein sequence ID" value="KAK9083949.1"/>
    <property type="molecule type" value="Genomic_DNA"/>
</dbReference>
<evidence type="ECO:0000256" key="1">
    <source>
        <dbReference type="ARBA" id="ARBA00006643"/>
    </source>
</evidence>
<dbReference type="Proteomes" id="UP001419268">
    <property type="component" value="Unassembled WGS sequence"/>
</dbReference>
<evidence type="ECO:0000313" key="5">
    <source>
        <dbReference type="Proteomes" id="UP001419268"/>
    </source>
</evidence>
<reference evidence="4 5" key="1">
    <citation type="submission" date="2024-01" db="EMBL/GenBank/DDBJ databases">
        <title>Genome assemblies of Stephania.</title>
        <authorList>
            <person name="Yang L."/>
        </authorList>
    </citation>
    <scope>NUCLEOTIDE SEQUENCE [LARGE SCALE GENOMIC DNA]</scope>
    <source>
        <strain evidence="4">JXDWG</strain>
        <tissue evidence="4">Leaf</tissue>
    </source>
</reference>
<evidence type="ECO:0008006" key="6">
    <source>
        <dbReference type="Google" id="ProtNLM"/>
    </source>
</evidence>
<dbReference type="InterPro" id="IPR046848">
    <property type="entry name" value="E_motif"/>
</dbReference>
<dbReference type="InterPro" id="IPR046960">
    <property type="entry name" value="PPR_At4g14850-like_plant"/>
</dbReference>
<evidence type="ECO:0000256" key="3">
    <source>
        <dbReference type="PROSITE-ProRule" id="PRU00708"/>
    </source>
</evidence>
<evidence type="ECO:0000256" key="2">
    <source>
        <dbReference type="ARBA" id="ARBA00022737"/>
    </source>
</evidence>
<comment type="similarity">
    <text evidence="1">Belongs to the PPR family. PCMP-H subfamily.</text>
</comment>
<feature type="repeat" description="PPR" evidence="3">
    <location>
        <begin position="142"/>
        <end position="176"/>
    </location>
</feature>
<dbReference type="NCBIfam" id="TIGR00756">
    <property type="entry name" value="PPR"/>
    <property type="match status" value="4"/>
</dbReference>
<protein>
    <recommendedName>
        <fullName evidence="6">Pentatricopeptide repeat-containing protein</fullName>
    </recommendedName>
</protein>
<dbReference type="Pfam" id="PF20431">
    <property type="entry name" value="E_motif"/>
    <property type="match status" value="1"/>
</dbReference>
<dbReference type="AlphaFoldDB" id="A0AAP0E785"/>
<dbReference type="PROSITE" id="PS51375">
    <property type="entry name" value="PPR"/>
    <property type="match status" value="4"/>
</dbReference>
<dbReference type="Pfam" id="PF13041">
    <property type="entry name" value="PPR_2"/>
    <property type="match status" value="2"/>
</dbReference>
<comment type="caution">
    <text evidence="4">The sequence shown here is derived from an EMBL/GenBank/DDBJ whole genome shotgun (WGS) entry which is preliminary data.</text>
</comment>
<gene>
    <name evidence="4" type="ORF">Scep_030420</name>
</gene>
<proteinExistence type="inferred from homology"/>
<feature type="repeat" description="PPR" evidence="3">
    <location>
        <begin position="308"/>
        <end position="342"/>
    </location>
</feature>
<feature type="repeat" description="PPR" evidence="3">
    <location>
        <begin position="205"/>
        <end position="235"/>
    </location>
</feature>
<dbReference type="InterPro" id="IPR011990">
    <property type="entry name" value="TPR-like_helical_dom_sf"/>
</dbReference>
<dbReference type="GO" id="GO:0003729">
    <property type="term" value="F:mRNA binding"/>
    <property type="evidence" value="ECO:0007669"/>
    <property type="project" value="UniProtKB-ARBA"/>
</dbReference>
<accession>A0AAP0E785</accession>
<dbReference type="PANTHER" id="PTHR47926">
    <property type="entry name" value="PENTATRICOPEPTIDE REPEAT-CONTAINING PROTEIN"/>
    <property type="match status" value="1"/>
</dbReference>
<sequence length="640" mass="71166">MTVEQNKANPLSMFPLLLLLRTSTNLHQIHQIHAQIILHNLPIQSHLLSKLADLRRLDYAQSIFNQITSPTDHSWNSIIKCHSLCIHSSQNSLLFYTKMLTTHVRPTNLTYPFVFKACSTRSVIVEGEQVHAHVAKLGFSTDIFVGNSMIDMYCKSAKMGSALLVFDEMTERDEVSWNSVVSGHVFVGEMVEARRVFAEMSVRRNAVCWTALINGYGKEGKLVEMMGVFLQMLVSADDAAPNSATMVCLLSACSSVANLELGRWVSVFIDVNGMPSNMIMSTALVDMYSKCGEVEKARRLFDGIGSKNLVCWNAMITGYVQQGLLVEAIKLFCLLRDDSLTPNEITLVNVLSACAGLGALELGREVHLYLGRNRLDLNVILAAALVDMYSKCGRIDDACLVFVKTRTKDSALWNVMIQSLAQHSRGKDALAVLSQMEASGAKPNDITFIGVLSACNHSRLIEEGRIQFSNMVMKHGLSPKIEHYACMVDLLGRAGYLVEAVELIRNMAVPPDSIIWCSLLSACSIHRNADLADKIGELVLSNEDPDLGSFISLSNVYRSVGRWSDVARMKQLVMEKGLKKPAGCSWIELRRGGVHRFFVEDRSHSESKQIYDIHHSLINQMKIEGYAPNFDLLPKNINSM</sequence>
<dbReference type="PANTHER" id="PTHR47926:SF537">
    <property type="entry name" value="PENTACOTRIPEPTIDE-REPEAT REGION OF PRORP DOMAIN-CONTAINING PROTEIN"/>
    <property type="match status" value="1"/>
</dbReference>
<feature type="repeat" description="PPR" evidence="3">
    <location>
        <begin position="409"/>
        <end position="443"/>
    </location>
</feature>
<keyword evidence="5" id="KW-1185">Reference proteome</keyword>
<organism evidence="4 5">
    <name type="scientific">Stephania cephalantha</name>
    <dbReference type="NCBI Taxonomy" id="152367"/>
    <lineage>
        <taxon>Eukaryota</taxon>
        <taxon>Viridiplantae</taxon>
        <taxon>Streptophyta</taxon>
        <taxon>Embryophyta</taxon>
        <taxon>Tracheophyta</taxon>
        <taxon>Spermatophyta</taxon>
        <taxon>Magnoliopsida</taxon>
        <taxon>Ranunculales</taxon>
        <taxon>Menispermaceae</taxon>
        <taxon>Menispermoideae</taxon>
        <taxon>Cissampelideae</taxon>
        <taxon>Stephania</taxon>
    </lineage>
</organism>
<evidence type="ECO:0000313" key="4">
    <source>
        <dbReference type="EMBL" id="KAK9083949.1"/>
    </source>
</evidence>
<dbReference type="Gene3D" id="1.25.40.10">
    <property type="entry name" value="Tetratricopeptide repeat domain"/>
    <property type="match status" value="4"/>
</dbReference>
<name>A0AAP0E785_9MAGN</name>